<evidence type="ECO:0000313" key="6">
    <source>
        <dbReference type="Proteomes" id="UP000245539"/>
    </source>
</evidence>
<feature type="domain" description="Metalloprotease TldD/E central" evidence="4">
    <location>
        <begin position="123"/>
        <end position="222"/>
    </location>
</feature>
<evidence type="ECO:0000259" key="4">
    <source>
        <dbReference type="Pfam" id="PF19290"/>
    </source>
</evidence>
<evidence type="ECO:0000313" key="5">
    <source>
        <dbReference type="EMBL" id="PWQ92700.1"/>
    </source>
</evidence>
<dbReference type="Proteomes" id="UP000245539">
    <property type="component" value="Unassembled WGS sequence"/>
</dbReference>
<dbReference type="InterPro" id="IPR035068">
    <property type="entry name" value="TldD/PmbA_N"/>
</dbReference>
<dbReference type="Pfam" id="PF01523">
    <property type="entry name" value="PmbA_TldD_1st"/>
    <property type="match status" value="1"/>
</dbReference>
<evidence type="ECO:0000256" key="1">
    <source>
        <dbReference type="ARBA" id="ARBA00005836"/>
    </source>
</evidence>
<dbReference type="PANTHER" id="PTHR43421">
    <property type="entry name" value="METALLOPROTEASE PMBA"/>
    <property type="match status" value="1"/>
</dbReference>
<dbReference type="GO" id="GO:0008237">
    <property type="term" value="F:metallopeptidase activity"/>
    <property type="evidence" value="ECO:0007669"/>
    <property type="project" value="InterPro"/>
</dbReference>
<dbReference type="RefSeq" id="WP_109839418.1">
    <property type="nucleotide sequence ID" value="NZ_QGKM01000078.1"/>
</dbReference>
<name>A0A317C8Q4_9GAMM</name>
<dbReference type="GO" id="GO:0005829">
    <property type="term" value="C:cytosol"/>
    <property type="evidence" value="ECO:0007669"/>
    <property type="project" value="TreeGrafter"/>
</dbReference>
<feature type="domain" description="Metalloprotease TldD/E N-terminal" evidence="2">
    <location>
        <begin position="27"/>
        <end position="91"/>
    </location>
</feature>
<reference evidence="5 6" key="1">
    <citation type="submission" date="2018-05" db="EMBL/GenBank/DDBJ databases">
        <title>Leucothrix arctica sp. nov., isolated from Arctic seawater.</title>
        <authorList>
            <person name="Choi A."/>
            <person name="Baek K."/>
        </authorList>
    </citation>
    <scope>NUCLEOTIDE SEQUENCE [LARGE SCALE GENOMIC DNA]</scope>
    <source>
        <strain evidence="5 6">JCM 18388</strain>
    </source>
</reference>
<evidence type="ECO:0000259" key="2">
    <source>
        <dbReference type="Pfam" id="PF01523"/>
    </source>
</evidence>
<comment type="caution">
    <text evidence="5">The sequence shown here is derived from an EMBL/GenBank/DDBJ whole genome shotgun (WGS) entry which is preliminary data.</text>
</comment>
<dbReference type="AlphaFoldDB" id="A0A317C8Q4"/>
<sequence>MTQQISETLSTASEQVFSRAKAAGAEADLIVLEGESLSLKANEGELEEHTVSNTQTFGVRVIKDDKVGIAYSEASDAESLQWMVDQALQNATYSAVEPDEKILEYQQSLRSDDAIFYPEDTGTVDEKIEMVLELEKGLVSKDRIKSSPYNGVAESSSSRYIFSSAGLNAASRSRMVYAYAYALAEEGEKNAMEGTGQMFRLTKELSIPTLIDEVADLSLNMLDGKPVPSKHYDVIFDRECQVELFSVFSMVLSGKAAKDGINPWREKIGEQVADSRLQYWDKPLLMDGFGYSLFDDEGTAAADTPFVVDGVFQNMMHNSVTAKHFGVKTSGHASRGARSTLGVGYHQLVIGEGTAAAAELNAGEYIEVTSMAGLHSGANPISGDFSLGVSGFLCRDGQRVQPVRGITVAGNFYKMLNQIQCIGDEQFWNWERSALMPSIRFADIAISGE</sequence>
<proteinExistence type="inferred from homology"/>
<dbReference type="SUPFAM" id="SSF111283">
    <property type="entry name" value="Putative modulator of DNA gyrase, PmbA/TldD"/>
    <property type="match status" value="1"/>
</dbReference>
<protein>
    <submittedName>
        <fullName evidence="5">TldD/PmbA family protein</fullName>
    </submittedName>
</protein>
<dbReference type="Pfam" id="PF19289">
    <property type="entry name" value="PmbA_TldD_3rd"/>
    <property type="match status" value="1"/>
</dbReference>
<dbReference type="Pfam" id="PF19290">
    <property type="entry name" value="PmbA_TldD_2nd"/>
    <property type="match status" value="1"/>
</dbReference>
<dbReference type="InterPro" id="IPR045569">
    <property type="entry name" value="Metalloprtase-TldD/E_C"/>
</dbReference>
<feature type="domain" description="Metalloprotease TldD/E C-terminal" evidence="3">
    <location>
        <begin position="230"/>
        <end position="448"/>
    </location>
</feature>
<gene>
    <name evidence="5" type="ORF">DKW60_19875</name>
</gene>
<dbReference type="GO" id="GO:0006508">
    <property type="term" value="P:proteolysis"/>
    <property type="evidence" value="ECO:0007669"/>
    <property type="project" value="InterPro"/>
</dbReference>
<dbReference type="OrthoDB" id="9803618at2"/>
<dbReference type="PANTHER" id="PTHR43421:SF1">
    <property type="entry name" value="METALLOPROTEASE PMBA"/>
    <property type="match status" value="1"/>
</dbReference>
<dbReference type="Gene3D" id="3.30.2290.10">
    <property type="entry name" value="PmbA/TldD superfamily"/>
    <property type="match status" value="1"/>
</dbReference>
<keyword evidence="6" id="KW-1185">Reference proteome</keyword>
<comment type="similarity">
    <text evidence="1">Belongs to the peptidase U62 family.</text>
</comment>
<dbReference type="InterPro" id="IPR045570">
    <property type="entry name" value="Metalloprtase-TldD/E_cen_dom"/>
</dbReference>
<organism evidence="5 6">
    <name type="scientific">Leucothrix pacifica</name>
    <dbReference type="NCBI Taxonomy" id="1247513"/>
    <lineage>
        <taxon>Bacteria</taxon>
        <taxon>Pseudomonadati</taxon>
        <taxon>Pseudomonadota</taxon>
        <taxon>Gammaproteobacteria</taxon>
        <taxon>Thiotrichales</taxon>
        <taxon>Thiotrichaceae</taxon>
        <taxon>Leucothrix</taxon>
    </lineage>
</organism>
<dbReference type="InterPro" id="IPR002510">
    <property type="entry name" value="Metalloprtase-TldD/E_N"/>
</dbReference>
<evidence type="ECO:0000259" key="3">
    <source>
        <dbReference type="Pfam" id="PF19289"/>
    </source>
</evidence>
<dbReference type="InterPro" id="IPR036059">
    <property type="entry name" value="TldD/PmbA_sf"/>
</dbReference>
<dbReference type="InterPro" id="IPR047657">
    <property type="entry name" value="PmbA"/>
</dbReference>
<accession>A0A317C8Q4</accession>
<dbReference type="EMBL" id="QGKM01000078">
    <property type="protein sequence ID" value="PWQ92700.1"/>
    <property type="molecule type" value="Genomic_DNA"/>
</dbReference>